<dbReference type="AlphaFoldDB" id="A0A9N7W072"/>
<sequence length="79" mass="9085">MGQERSSTLDERSVLWVYIRAPGAISAPYWDFWPLGFHRGPVLGAGRRCGHPFPYLIAIRSRAQRRGVSNSRLELWMDL</sequence>
<accession>A0A9N7W072</accession>
<organism evidence="1 2">
    <name type="scientific">Pleuronectes platessa</name>
    <name type="common">European plaice</name>
    <dbReference type="NCBI Taxonomy" id="8262"/>
    <lineage>
        <taxon>Eukaryota</taxon>
        <taxon>Metazoa</taxon>
        <taxon>Chordata</taxon>
        <taxon>Craniata</taxon>
        <taxon>Vertebrata</taxon>
        <taxon>Euteleostomi</taxon>
        <taxon>Actinopterygii</taxon>
        <taxon>Neopterygii</taxon>
        <taxon>Teleostei</taxon>
        <taxon>Neoteleostei</taxon>
        <taxon>Acanthomorphata</taxon>
        <taxon>Carangaria</taxon>
        <taxon>Pleuronectiformes</taxon>
        <taxon>Pleuronectoidei</taxon>
        <taxon>Pleuronectidae</taxon>
        <taxon>Pleuronectes</taxon>
    </lineage>
</organism>
<gene>
    <name evidence="1" type="ORF">PLEPLA_LOCUS46658</name>
</gene>
<dbReference type="Proteomes" id="UP001153269">
    <property type="component" value="Unassembled WGS sequence"/>
</dbReference>
<evidence type="ECO:0000313" key="1">
    <source>
        <dbReference type="EMBL" id="CAB1458825.1"/>
    </source>
</evidence>
<comment type="caution">
    <text evidence="1">The sequence shown here is derived from an EMBL/GenBank/DDBJ whole genome shotgun (WGS) entry which is preliminary data.</text>
</comment>
<dbReference type="EMBL" id="CADEAL010004402">
    <property type="protein sequence ID" value="CAB1458825.1"/>
    <property type="molecule type" value="Genomic_DNA"/>
</dbReference>
<keyword evidence="2" id="KW-1185">Reference proteome</keyword>
<protein>
    <submittedName>
        <fullName evidence="1">Uncharacterized protein</fullName>
    </submittedName>
</protein>
<name>A0A9N7W072_PLEPL</name>
<reference evidence="1" key="1">
    <citation type="submission" date="2020-03" db="EMBL/GenBank/DDBJ databases">
        <authorList>
            <person name="Weist P."/>
        </authorList>
    </citation>
    <scope>NUCLEOTIDE SEQUENCE</scope>
</reference>
<proteinExistence type="predicted"/>
<evidence type="ECO:0000313" key="2">
    <source>
        <dbReference type="Proteomes" id="UP001153269"/>
    </source>
</evidence>